<accession>A0A3Q0KZV5</accession>
<gene>
    <name evidence="1" type="ordered locus">VV2_1201</name>
</gene>
<reference evidence="1 2" key="3">
    <citation type="journal article" date="2011" name="Mol. Syst. Biol.">
        <title>Integrative genome-scale metabolic analysis of Vibrio vulnificus for drug targeting and discovery.</title>
        <authorList>
            <person name="Kim H.U."/>
            <person name="Kim S.Y."/>
            <person name="Jeong H."/>
            <person name="Kim T.Y."/>
            <person name="Kim J.J."/>
            <person name="Choy H.E."/>
            <person name="Yi K.Y."/>
            <person name="Rhee J.H."/>
            <person name="Lee S.Y."/>
        </authorList>
    </citation>
    <scope>NUCLEOTIDE SEQUENCE [LARGE SCALE GENOMIC DNA]</scope>
    <source>
        <strain evidence="1 2">CMCP6</strain>
    </source>
</reference>
<evidence type="ECO:0000313" key="1">
    <source>
        <dbReference type="EMBL" id="AAO08098.2"/>
    </source>
</evidence>
<dbReference type="Proteomes" id="UP000002275">
    <property type="component" value="Chromosome II"/>
</dbReference>
<evidence type="ECO:0008006" key="3">
    <source>
        <dbReference type="Google" id="ProtNLM"/>
    </source>
</evidence>
<protein>
    <recommendedName>
        <fullName evidence="3">DUF3081 domain-containing protein</fullName>
    </recommendedName>
</protein>
<reference evidence="1 2" key="2">
    <citation type="journal article" date="2003" name="Infect. Immun.">
        <title>Characterization and pathogenic significance of Vibrio vulnificus antigens preferentially expressed in septicemic patients.</title>
        <authorList>
            <person name="Kim Y.R."/>
            <person name="Lee S.E."/>
            <person name="Kim C.M."/>
            <person name="Kim S.Y."/>
            <person name="Shin E.K."/>
            <person name="Shin D.H."/>
            <person name="Chung S.S."/>
            <person name="Choy H.E."/>
            <person name="Progulske-Fox A."/>
            <person name="Hillman J.D."/>
            <person name="Handfield M."/>
            <person name="Rhee J.H."/>
        </authorList>
    </citation>
    <scope>NUCLEOTIDE SEQUENCE [LARGE SCALE GENOMIC DNA]</scope>
    <source>
        <strain evidence="1 2">CMCP6</strain>
    </source>
</reference>
<dbReference type="InterPro" id="IPR021432">
    <property type="entry name" value="DUF3081"/>
</dbReference>
<sequence length="91" mass="10653">MFFCRSQIMKNELDSTKILHAYETIMERGTPTEFGKIYEGVEAFSDYDGYSVYMRGNGVELKVGFHNTYHLDYEQEHLRDSFLKKVALLAK</sequence>
<dbReference type="EMBL" id="AE016796">
    <property type="protein sequence ID" value="AAO08098.2"/>
    <property type="molecule type" value="Genomic_DNA"/>
</dbReference>
<reference evidence="2" key="1">
    <citation type="submission" date="2002-12" db="EMBL/GenBank/DDBJ databases">
        <title>Complete genome sequence of Vibrio vulnificus CMCP6.</title>
        <authorList>
            <person name="Rhee J.H."/>
            <person name="Kim S.Y."/>
            <person name="Chung S.S."/>
            <person name="Kim J.J."/>
            <person name="Moon Y.H."/>
            <person name="Jeong H."/>
            <person name="Choy H.E."/>
        </authorList>
    </citation>
    <scope>NUCLEOTIDE SEQUENCE [LARGE SCALE GENOMIC DNA]</scope>
    <source>
        <strain evidence="2">CMCP6</strain>
    </source>
</reference>
<organism evidence="1 2">
    <name type="scientific">Vibrio vulnificus (strain CMCP6)</name>
    <dbReference type="NCBI Taxonomy" id="216895"/>
    <lineage>
        <taxon>Bacteria</taxon>
        <taxon>Pseudomonadati</taxon>
        <taxon>Pseudomonadota</taxon>
        <taxon>Gammaproteobacteria</taxon>
        <taxon>Vibrionales</taxon>
        <taxon>Vibrionaceae</taxon>
        <taxon>Vibrio</taxon>
    </lineage>
</organism>
<proteinExistence type="predicted"/>
<dbReference type="AlphaFoldDB" id="A0A3Q0KZV5"/>
<name>A0A3Q0KZV5_VIBVU</name>
<dbReference type="Pfam" id="PF11280">
    <property type="entry name" value="DUF3081"/>
    <property type="match status" value="1"/>
</dbReference>
<evidence type="ECO:0000313" key="2">
    <source>
        <dbReference type="Proteomes" id="UP000002275"/>
    </source>
</evidence>
<dbReference type="KEGG" id="vvu:VV2_1201"/>